<feature type="non-terminal residue" evidence="1">
    <location>
        <position position="1"/>
    </location>
</feature>
<sequence>YGLSVLSPTQEMLIAVHWLGNDGQHHSICDMHEVSRMTVCRFVREFVDAVNQINFNEIISWPADILNVEEDSAYPLNEWSIPPAYEDSLNPAQNAFNRALDPEKF</sequence>
<reference evidence="1" key="1">
    <citation type="journal article" date="2023" name="Insect Mol. Biol.">
        <title>Genome sequencing provides insights into the evolution of gene families encoding plant cell wall-degrading enzymes in longhorned beetles.</title>
        <authorList>
            <person name="Shin N.R."/>
            <person name="Okamura Y."/>
            <person name="Kirsch R."/>
            <person name="Pauchet Y."/>
        </authorList>
    </citation>
    <scope>NUCLEOTIDE SEQUENCE</scope>
    <source>
        <strain evidence="1">RBIC_L_NR</strain>
    </source>
</reference>
<dbReference type="AlphaFoldDB" id="A0AAV8XAP4"/>
<accession>A0AAV8XAP4</accession>
<organism evidence="1 2">
    <name type="scientific">Rhamnusium bicolor</name>
    <dbReference type="NCBI Taxonomy" id="1586634"/>
    <lineage>
        <taxon>Eukaryota</taxon>
        <taxon>Metazoa</taxon>
        <taxon>Ecdysozoa</taxon>
        <taxon>Arthropoda</taxon>
        <taxon>Hexapoda</taxon>
        <taxon>Insecta</taxon>
        <taxon>Pterygota</taxon>
        <taxon>Neoptera</taxon>
        <taxon>Endopterygota</taxon>
        <taxon>Coleoptera</taxon>
        <taxon>Polyphaga</taxon>
        <taxon>Cucujiformia</taxon>
        <taxon>Chrysomeloidea</taxon>
        <taxon>Cerambycidae</taxon>
        <taxon>Lepturinae</taxon>
        <taxon>Rhagiini</taxon>
        <taxon>Rhamnusium</taxon>
    </lineage>
</organism>
<comment type="caution">
    <text evidence="1">The sequence shown here is derived from an EMBL/GenBank/DDBJ whole genome shotgun (WGS) entry which is preliminary data.</text>
</comment>
<proteinExistence type="predicted"/>
<evidence type="ECO:0000313" key="1">
    <source>
        <dbReference type="EMBL" id="KAJ8936044.1"/>
    </source>
</evidence>
<evidence type="ECO:0000313" key="2">
    <source>
        <dbReference type="Proteomes" id="UP001162156"/>
    </source>
</evidence>
<dbReference type="Proteomes" id="UP001162156">
    <property type="component" value="Unassembled WGS sequence"/>
</dbReference>
<keyword evidence="2" id="KW-1185">Reference proteome</keyword>
<gene>
    <name evidence="1" type="ORF">NQ314_012518</name>
</gene>
<name>A0AAV8XAP4_9CUCU</name>
<dbReference type="EMBL" id="JANEYF010003474">
    <property type="protein sequence ID" value="KAJ8936044.1"/>
    <property type="molecule type" value="Genomic_DNA"/>
</dbReference>
<protein>
    <recommendedName>
        <fullName evidence="3">Transposase</fullName>
    </recommendedName>
</protein>
<evidence type="ECO:0008006" key="3">
    <source>
        <dbReference type="Google" id="ProtNLM"/>
    </source>
</evidence>